<feature type="domain" description="RING-type" evidence="3">
    <location>
        <begin position="472"/>
        <end position="511"/>
    </location>
</feature>
<dbReference type="AlphaFoldDB" id="A0A1Y6LPN8"/>
<evidence type="ECO:0000256" key="2">
    <source>
        <dbReference type="SAM" id="MobiDB-lite"/>
    </source>
</evidence>
<keyword evidence="1" id="KW-0863">Zinc-finger</keyword>
<dbReference type="EMBL" id="LT882682">
    <property type="protein sequence ID" value="SMY26373.1"/>
    <property type="molecule type" value="Genomic_DNA"/>
</dbReference>
<evidence type="ECO:0000259" key="3">
    <source>
        <dbReference type="PROSITE" id="PS50089"/>
    </source>
</evidence>
<feature type="compositionally biased region" description="Basic and acidic residues" evidence="2">
    <location>
        <begin position="352"/>
        <end position="365"/>
    </location>
</feature>
<feature type="region of interest" description="Disordered" evidence="2">
    <location>
        <begin position="1"/>
        <end position="152"/>
    </location>
</feature>
<gene>
    <name evidence="4" type="ORF">ZT1A5_G7816</name>
</gene>
<feature type="compositionally biased region" description="Polar residues" evidence="2">
    <location>
        <begin position="101"/>
        <end position="128"/>
    </location>
</feature>
<feature type="region of interest" description="Disordered" evidence="2">
    <location>
        <begin position="280"/>
        <end position="367"/>
    </location>
</feature>
<proteinExistence type="predicted"/>
<feature type="compositionally biased region" description="Basic and acidic residues" evidence="2">
    <location>
        <begin position="193"/>
        <end position="205"/>
    </location>
</feature>
<dbReference type="PROSITE" id="PS50089">
    <property type="entry name" value="ZF_RING_2"/>
    <property type="match status" value="1"/>
</dbReference>
<reference evidence="4 5" key="1">
    <citation type="submission" date="2016-10" db="EMBL/GenBank/DDBJ databases">
        <authorList>
            <person name="Varghese N."/>
        </authorList>
    </citation>
    <scope>NUCLEOTIDE SEQUENCE [LARGE SCALE GENOMIC DNA]</scope>
</reference>
<feature type="compositionally biased region" description="Basic and acidic residues" evidence="2">
    <location>
        <begin position="213"/>
        <end position="222"/>
    </location>
</feature>
<sequence length="540" mass="59304">MAEGQMNEQPLHPRRRRQDPSVNGQLQDPEVRGVDISGDSNYQDSDHTSNTQRALTGRIGSGTALTAAHPSPTRNSDVHDAFQRRSSSSRLHQPGMAAAFSASQETSAPDGSASRNAQPLALPNNQVPSPVLPRSIPLSGIDPSDGPRFSTRRSSHILANPAAQRQDVPQHAPQFFDAQRYPPPAHPYLAPELRLRSRPDPDRATIRCSSRPELQRSEEPHRSTATPPPNPDTTRLLRAFEDRRRSTAMARDAASIIILAPTPPSSRRFQPSSPLARTATAAIPDTTGPILRQSGVFQRPDSPGYQERRRRHRERAAAEEASAFLRSLANGDDLGPTPIDPQLQQRRRRRWERAAAELGPGREDNMMADLELDPLPNGPQAQRRRDHAAPLGNAADALPNRAQVQQHRRLRQPDAVYRRGMNFGGIIASLPIVYIAPSQPSQSITVTENSPARPTPAQVVLARRQEAMAADCPICCQEDDWTGYEMGCGHIACNVCMVHWLKEGKKCPFCRAAVNHKGVKLIAVKSDGAEKKAEPDGEVE</sequence>
<feature type="compositionally biased region" description="Polar residues" evidence="2">
    <location>
        <begin position="38"/>
        <end position="54"/>
    </location>
</feature>
<keyword evidence="1" id="KW-0479">Metal-binding</keyword>
<dbReference type="SMART" id="SM00184">
    <property type="entry name" value="RING"/>
    <property type="match status" value="1"/>
</dbReference>
<name>A0A1Y6LPN8_ZYMTR</name>
<dbReference type="InterPro" id="IPR001841">
    <property type="entry name" value="Znf_RING"/>
</dbReference>
<evidence type="ECO:0000313" key="4">
    <source>
        <dbReference type="EMBL" id="SMY26373.1"/>
    </source>
</evidence>
<organism evidence="4 5">
    <name type="scientific">Zymoseptoria tritici ST99CH_1A5</name>
    <dbReference type="NCBI Taxonomy" id="1276529"/>
    <lineage>
        <taxon>Eukaryota</taxon>
        <taxon>Fungi</taxon>
        <taxon>Dikarya</taxon>
        <taxon>Ascomycota</taxon>
        <taxon>Pezizomycotina</taxon>
        <taxon>Dothideomycetes</taxon>
        <taxon>Dothideomycetidae</taxon>
        <taxon>Mycosphaerellales</taxon>
        <taxon>Mycosphaerellaceae</taxon>
        <taxon>Zymoseptoria</taxon>
    </lineage>
</organism>
<feature type="region of interest" description="Disordered" evidence="2">
    <location>
        <begin position="176"/>
        <end position="235"/>
    </location>
</feature>
<keyword evidence="1" id="KW-0862">Zinc</keyword>
<evidence type="ECO:0000313" key="5">
    <source>
        <dbReference type="Proteomes" id="UP000215453"/>
    </source>
</evidence>
<dbReference type="SUPFAM" id="SSF57850">
    <property type="entry name" value="RING/U-box"/>
    <property type="match status" value="1"/>
</dbReference>
<dbReference type="InterPro" id="IPR013083">
    <property type="entry name" value="Znf_RING/FYVE/PHD"/>
</dbReference>
<dbReference type="GO" id="GO:0008270">
    <property type="term" value="F:zinc ion binding"/>
    <property type="evidence" value="ECO:0007669"/>
    <property type="project" value="UniProtKB-KW"/>
</dbReference>
<dbReference type="Proteomes" id="UP000215453">
    <property type="component" value="Chromosome 7"/>
</dbReference>
<accession>A0A1Y6LPN8</accession>
<dbReference type="Pfam" id="PF13639">
    <property type="entry name" value="zf-RING_2"/>
    <property type="match status" value="1"/>
</dbReference>
<protein>
    <recommendedName>
        <fullName evidence="3">RING-type domain-containing protein</fullName>
    </recommendedName>
</protein>
<evidence type="ECO:0000256" key="1">
    <source>
        <dbReference type="PROSITE-ProRule" id="PRU00175"/>
    </source>
</evidence>
<dbReference type="Gene3D" id="3.30.40.10">
    <property type="entry name" value="Zinc/RING finger domain, C3HC4 (zinc finger)"/>
    <property type="match status" value="1"/>
</dbReference>